<dbReference type="GO" id="GO:0004622">
    <property type="term" value="F:phosphatidylcholine lysophospholipase activity"/>
    <property type="evidence" value="ECO:0007669"/>
    <property type="project" value="TreeGrafter"/>
</dbReference>
<dbReference type="STRING" id="1844972.A7K91_20075"/>
<dbReference type="RefSeq" id="WP_068683475.1">
    <property type="nucleotide sequence ID" value="NZ_LYPA01000059.1"/>
</dbReference>
<feature type="domain" description="SGNH hydrolase-type esterase" evidence="1">
    <location>
        <begin position="48"/>
        <end position="214"/>
    </location>
</feature>
<organism evidence="2 3">
    <name type="scientific">Paenibacillus oryzae</name>
    <dbReference type="NCBI Taxonomy" id="1844972"/>
    <lineage>
        <taxon>Bacteria</taxon>
        <taxon>Bacillati</taxon>
        <taxon>Bacillota</taxon>
        <taxon>Bacilli</taxon>
        <taxon>Bacillales</taxon>
        <taxon>Paenibacillaceae</taxon>
        <taxon>Paenibacillus</taxon>
    </lineage>
</organism>
<evidence type="ECO:0000259" key="1">
    <source>
        <dbReference type="Pfam" id="PF13472"/>
    </source>
</evidence>
<dbReference type="AlphaFoldDB" id="A0A1A5YI57"/>
<protein>
    <recommendedName>
        <fullName evidence="1">SGNH hydrolase-type esterase domain-containing protein</fullName>
    </recommendedName>
</protein>
<accession>A0A1A5YI57</accession>
<dbReference type="InterPro" id="IPR013830">
    <property type="entry name" value="SGNH_hydro"/>
</dbReference>
<dbReference type="PANTHER" id="PTHR30383:SF5">
    <property type="entry name" value="SGNH HYDROLASE-TYPE ESTERASE DOMAIN-CONTAINING PROTEIN"/>
    <property type="match status" value="1"/>
</dbReference>
<evidence type="ECO:0000313" key="3">
    <source>
        <dbReference type="Proteomes" id="UP000092024"/>
    </source>
</evidence>
<sequence length="224" mass="25275">MEESKTNQGQENPEADKLKQLGAMMQERRLNNYIDLNRLAQKNGVVFAGDSITEHFPVHELLVSKKPVYNRGISGYTTQDMLRGIKHLVLELEPSQVILLIGTNDLGEGVLWQEVVKRIAALCSAIRDGVPNAELTVLSLYPVNAERERDMPFPVVRTRTNEDIRAINEGIRELSAGLTIHYLDVYELLCDGNGWLRAEYTYDGLHLGVSGYEAIRPQIQKLMK</sequence>
<comment type="caution">
    <text evidence="2">The sequence shown here is derived from an EMBL/GenBank/DDBJ whole genome shotgun (WGS) entry which is preliminary data.</text>
</comment>
<dbReference type="PANTHER" id="PTHR30383">
    <property type="entry name" value="THIOESTERASE 1/PROTEASE 1/LYSOPHOSPHOLIPASE L1"/>
    <property type="match status" value="1"/>
</dbReference>
<evidence type="ECO:0000313" key="2">
    <source>
        <dbReference type="EMBL" id="OBR65282.1"/>
    </source>
</evidence>
<reference evidence="2 3" key="1">
    <citation type="submission" date="2016-05" db="EMBL/GenBank/DDBJ databases">
        <title>Paenibacillus oryzae. sp. nov., isolated from the rice root.</title>
        <authorList>
            <person name="Zhang J."/>
            <person name="Zhang X."/>
        </authorList>
    </citation>
    <scope>NUCLEOTIDE SEQUENCE [LARGE SCALE GENOMIC DNA]</scope>
    <source>
        <strain evidence="2 3">1DrF-4</strain>
    </source>
</reference>
<dbReference type="SUPFAM" id="SSF52266">
    <property type="entry name" value="SGNH hydrolase"/>
    <property type="match status" value="1"/>
</dbReference>
<keyword evidence="3" id="KW-1185">Reference proteome</keyword>
<dbReference type="Pfam" id="PF13472">
    <property type="entry name" value="Lipase_GDSL_2"/>
    <property type="match status" value="1"/>
</dbReference>
<gene>
    <name evidence="2" type="ORF">A7K91_20075</name>
</gene>
<proteinExistence type="predicted"/>
<name>A0A1A5YI57_9BACL</name>
<dbReference type="EMBL" id="LYPA01000059">
    <property type="protein sequence ID" value="OBR65282.1"/>
    <property type="molecule type" value="Genomic_DNA"/>
</dbReference>
<dbReference type="OrthoDB" id="2513075at2"/>
<dbReference type="InterPro" id="IPR051532">
    <property type="entry name" value="Ester_Hydrolysis_Enzymes"/>
</dbReference>
<dbReference type="Proteomes" id="UP000092024">
    <property type="component" value="Unassembled WGS sequence"/>
</dbReference>
<dbReference type="InterPro" id="IPR036514">
    <property type="entry name" value="SGNH_hydro_sf"/>
</dbReference>
<dbReference type="Gene3D" id="3.40.50.1110">
    <property type="entry name" value="SGNH hydrolase"/>
    <property type="match status" value="1"/>
</dbReference>